<dbReference type="Gene3D" id="3.40.630.30">
    <property type="match status" value="1"/>
</dbReference>
<feature type="region of interest" description="Disordered" evidence="10">
    <location>
        <begin position="19"/>
        <end position="66"/>
    </location>
</feature>
<dbReference type="PANTHER" id="PTHR43072">
    <property type="entry name" value="N-ACETYLTRANSFERASE"/>
    <property type="match status" value="1"/>
</dbReference>
<dbReference type="SUPFAM" id="SSF55729">
    <property type="entry name" value="Acyl-CoA N-acyltransferases (Nat)"/>
    <property type="match status" value="1"/>
</dbReference>
<organism evidence="12 13">
    <name type="scientific">Pseudonocardia kongjuensis</name>
    <dbReference type="NCBI Taxonomy" id="102227"/>
    <lineage>
        <taxon>Bacteria</taxon>
        <taxon>Bacillati</taxon>
        <taxon>Actinomycetota</taxon>
        <taxon>Actinomycetes</taxon>
        <taxon>Pseudonocardiales</taxon>
        <taxon>Pseudonocardiaceae</taxon>
        <taxon>Pseudonocardia</taxon>
    </lineage>
</organism>
<name>A0ABN1XQN3_9PSEU</name>
<evidence type="ECO:0000313" key="13">
    <source>
        <dbReference type="Proteomes" id="UP001501414"/>
    </source>
</evidence>
<keyword evidence="6 9" id="KW-0808">Transferase</keyword>
<comment type="pathway">
    <text evidence="2 9">Amine and polyamine biosynthesis; ectoine biosynthesis; L-ectoine from L-aspartate 4-semialdehyde: step 2/3.</text>
</comment>
<protein>
    <recommendedName>
        <fullName evidence="5 9">L-2,4-diaminobutyric acid acetyltransferase</fullName>
        <shortName evidence="9">DABA acetyltransferase</shortName>
        <ecNumber evidence="4 9">2.3.1.178</ecNumber>
    </recommendedName>
</protein>
<evidence type="ECO:0000256" key="9">
    <source>
        <dbReference type="RuleBase" id="RU365045"/>
    </source>
</evidence>
<comment type="catalytic activity">
    <reaction evidence="8 9">
        <text>L-2,4-diaminobutanoate + acetyl-CoA = (2S)-4-acetamido-2-aminobutanoate + CoA + H(+)</text>
        <dbReference type="Rhea" id="RHEA:16901"/>
        <dbReference type="ChEBI" id="CHEBI:15378"/>
        <dbReference type="ChEBI" id="CHEBI:57287"/>
        <dbReference type="ChEBI" id="CHEBI:57288"/>
        <dbReference type="ChEBI" id="CHEBI:58761"/>
        <dbReference type="ChEBI" id="CHEBI:58929"/>
        <dbReference type="EC" id="2.3.1.178"/>
    </reaction>
</comment>
<evidence type="ECO:0000256" key="10">
    <source>
        <dbReference type="SAM" id="MobiDB-lite"/>
    </source>
</evidence>
<accession>A0ABN1XQN3</accession>
<dbReference type="CDD" id="cd04301">
    <property type="entry name" value="NAT_SF"/>
    <property type="match status" value="1"/>
</dbReference>
<dbReference type="InterPro" id="IPR016181">
    <property type="entry name" value="Acyl_CoA_acyltransferase"/>
</dbReference>
<comment type="similarity">
    <text evidence="3 9">Belongs to the acetyltransferase family. EctA subfamily.</text>
</comment>
<dbReference type="PROSITE" id="PS51186">
    <property type="entry name" value="GNAT"/>
    <property type="match status" value="1"/>
</dbReference>
<reference evidence="12 13" key="1">
    <citation type="journal article" date="2019" name="Int. J. Syst. Evol. Microbiol.">
        <title>The Global Catalogue of Microorganisms (GCM) 10K type strain sequencing project: providing services to taxonomists for standard genome sequencing and annotation.</title>
        <authorList>
            <consortium name="The Broad Institute Genomics Platform"/>
            <consortium name="The Broad Institute Genome Sequencing Center for Infectious Disease"/>
            <person name="Wu L."/>
            <person name="Ma J."/>
        </authorList>
    </citation>
    <scope>NUCLEOTIDE SEQUENCE [LARGE SCALE GENOMIC DNA]</scope>
    <source>
        <strain evidence="12 13">JCM 11896</strain>
    </source>
</reference>
<evidence type="ECO:0000256" key="7">
    <source>
        <dbReference type="ARBA" id="ARBA00023315"/>
    </source>
</evidence>
<dbReference type="EMBL" id="BAAAJK010000007">
    <property type="protein sequence ID" value="GAA1387132.1"/>
    <property type="molecule type" value="Genomic_DNA"/>
</dbReference>
<proteinExistence type="inferred from homology"/>
<evidence type="ECO:0000256" key="4">
    <source>
        <dbReference type="ARBA" id="ARBA00012355"/>
    </source>
</evidence>
<evidence type="ECO:0000256" key="2">
    <source>
        <dbReference type="ARBA" id="ARBA00004978"/>
    </source>
</evidence>
<evidence type="ECO:0000313" key="12">
    <source>
        <dbReference type="EMBL" id="GAA1387132.1"/>
    </source>
</evidence>
<feature type="domain" description="N-acetyltransferase" evidence="11">
    <location>
        <begin position="66"/>
        <end position="231"/>
    </location>
</feature>
<keyword evidence="7 9" id="KW-0012">Acyltransferase</keyword>
<sequence>MCVQSQFRWPEPVVRAVSGCDGPSGPLISSDMIAPEQAEPRASASTSGATSSPERSDADADGDPSYEIVSPEPADGALMWRLAVESQTLDANSRYAYVLWCRDFAGASVIARRDDGRPVGYVTGYLRPGQPRTLFIWQVCVDPVARGAGLAGRMLDAVWDRTAREAGTDRMETTITPDNESSIRLFTSFARRHDTTIEREDLFGPDLLGDEHEPEHLYRIGPIAAEKVDNT</sequence>
<dbReference type="NCBIfam" id="TIGR02406">
    <property type="entry name" value="ectoine_EctA"/>
    <property type="match status" value="1"/>
</dbReference>
<dbReference type="InterPro" id="IPR000182">
    <property type="entry name" value="GNAT_dom"/>
</dbReference>
<feature type="compositionally biased region" description="Low complexity" evidence="10">
    <location>
        <begin position="42"/>
        <end position="52"/>
    </location>
</feature>
<evidence type="ECO:0000259" key="11">
    <source>
        <dbReference type="PROSITE" id="PS51186"/>
    </source>
</evidence>
<gene>
    <name evidence="9" type="primary">ectA</name>
    <name evidence="12" type="ORF">GCM10009613_22210</name>
</gene>
<dbReference type="InterPro" id="IPR012772">
    <property type="entry name" value="Ectoine_EctA"/>
</dbReference>
<dbReference type="Proteomes" id="UP001501414">
    <property type="component" value="Unassembled WGS sequence"/>
</dbReference>
<evidence type="ECO:0000256" key="1">
    <source>
        <dbReference type="ARBA" id="ARBA00003741"/>
    </source>
</evidence>
<evidence type="ECO:0000256" key="5">
    <source>
        <dbReference type="ARBA" id="ARBA00017935"/>
    </source>
</evidence>
<keyword evidence="13" id="KW-1185">Reference proteome</keyword>
<evidence type="ECO:0000256" key="8">
    <source>
        <dbReference type="ARBA" id="ARBA00048924"/>
    </source>
</evidence>
<dbReference type="Pfam" id="PF00583">
    <property type="entry name" value="Acetyltransf_1"/>
    <property type="match status" value="1"/>
</dbReference>
<comment type="function">
    <text evidence="1 9">Catalyzes the acetylation of L-2,4-diaminobutyrate (DABA) to gamma-N-acetyl-alpha,gamma-diaminobutyric acid (ADABA) with acetyl coenzyme A.</text>
</comment>
<evidence type="ECO:0000256" key="6">
    <source>
        <dbReference type="ARBA" id="ARBA00022679"/>
    </source>
</evidence>
<dbReference type="EC" id="2.3.1.178" evidence="4 9"/>
<evidence type="ECO:0000256" key="3">
    <source>
        <dbReference type="ARBA" id="ARBA00010712"/>
    </source>
</evidence>
<comment type="caution">
    <text evidence="12">The sequence shown here is derived from an EMBL/GenBank/DDBJ whole genome shotgun (WGS) entry which is preliminary data.</text>
</comment>